<dbReference type="Proteomes" id="UP000061587">
    <property type="component" value="Chromosome"/>
</dbReference>
<proteinExistence type="predicted"/>
<keyword evidence="1" id="KW-0808">Transferase</keyword>
<organism evidence="1 2">
    <name type="scientific">Phocaeicola vulgatus</name>
    <name type="common">Bacteroides vulgatus</name>
    <dbReference type="NCBI Taxonomy" id="821"/>
    <lineage>
        <taxon>Bacteria</taxon>
        <taxon>Pseudomonadati</taxon>
        <taxon>Bacteroidota</taxon>
        <taxon>Bacteroidia</taxon>
        <taxon>Bacteroidales</taxon>
        <taxon>Bacteroidaceae</taxon>
        <taxon>Phocaeicola</taxon>
    </lineage>
</organism>
<gene>
    <name evidence="1" type="ORF">BvMPK_3488</name>
</gene>
<dbReference type="EMBL" id="CP013020">
    <property type="protein sequence ID" value="ALK86050.1"/>
    <property type="molecule type" value="Genomic_DNA"/>
</dbReference>
<dbReference type="PATRIC" id="fig|821.40.peg.4196"/>
<sequence length="66" mass="7635">MEMKKKRIVYSLTGRGLFSELSNLALALVYADYNQEELTVNTRNWNARVEKGWSDYFESVLPNCNG</sequence>
<name>A0A0N7J7T3_PHOVU</name>
<dbReference type="GO" id="GO:0016740">
    <property type="term" value="F:transferase activity"/>
    <property type="evidence" value="ECO:0007669"/>
    <property type="project" value="UniProtKB-KW"/>
</dbReference>
<reference evidence="1 2" key="2">
    <citation type="journal article" date="2016" name="Genome Biol. Evol.">
        <title>Extensive mobilome-driven genome diversification in mouse gut-associated Bacteroides vulgatus mpk.</title>
        <authorList>
            <person name="Lange A."/>
            <person name="Beier S."/>
            <person name="Steimle A."/>
            <person name="Autenrieth I.B."/>
            <person name="Huson D.H."/>
            <person name="Frick J.S."/>
        </authorList>
    </citation>
    <scope>NUCLEOTIDE SEQUENCE [LARGE SCALE GENOMIC DNA]</scope>
    <source>
        <strain evidence="2">mpk</strain>
    </source>
</reference>
<dbReference type="AlphaFoldDB" id="A0A0N7J7T3"/>
<evidence type="ECO:0000313" key="2">
    <source>
        <dbReference type="Proteomes" id="UP000061587"/>
    </source>
</evidence>
<accession>A0A0N7J7T3</accession>
<reference evidence="2" key="1">
    <citation type="submission" date="2015-10" db="EMBL/GenBank/DDBJ databases">
        <title>Extensive mobilome-driven genome diversification in gut-associated Bacteroides vulgatus mpk.</title>
        <authorList>
            <person name="Beier S."/>
            <person name="Lange A."/>
            <person name="Huson D.H."/>
            <person name="Frick J.-S."/>
            <person name="Autenrieth I.B."/>
        </authorList>
    </citation>
    <scope>NUCLEOTIDE SEQUENCE [LARGE SCALE GENOMIC DNA]</scope>
    <source>
        <strain evidence="2">mpk</strain>
    </source>
</reference>
<protein>
    <submittedName>
        <fullName evidence="1">Glycosyl transferase family protein</fullName>
    </submittedName>
</protein>
<evidence type="ECO:0000313" key="1">
    <source>
        <dbReference type="EMBL" id="ALK86050.1"/>
    </source>
</evidence>